<sequence length="112" mass="12825">MTHKRQLRGVELRYALTLYLFQHGPTTVAELVEALEYQGFDIPGRPSKVVSDALRREIDHGRVLRLKRGRYGPGEMPRATEYRIHQRVLALRSEAAVMASQNADSFWDALFA</sequence>
<dbReference type="Proteomes" id="UP000247781">
    <property type="component" value="Unassembled WGS sequence"/>
</dbReference>
<evidence type="ECO:0008006" key="3">
    <source>
        <dbReference type="Google" id="ProtNLM"/>
    </source>
</evidence>
<dbReference type="AlphaFoldDB" id="A0A318HDT4"/>
<dbReference type="OrthoDB" id="4639475at2"/>
<proteinExistence type="predicted"/>
<dbReference type="EMBL" id="QJJU01000019">
    <property type="protein sequence ID" value="PXX05130.1"/>
    <property type="molecule type" value="Genomic_DNA"/>
</dbReference>
<organism evidence="1 2">
    <name type="scientific">Mycolicibacterium moriokaense</name>
    <dbReference type="NCBI Taxonomy" id="39691"/>
    <lineage>
        <taxon>Bacteria</taxon>
        <taxon>Bacillati</taxon>
        <taxon>Actinomycetota</taxon>
        <taxon>Actinomycetes</taxon>
        <taxon>Mycobacteriales</taxon>
        <taxon>Mycobacteriaceae</taxon>
        <taxon>Mycolicibacterium</taxon>
    </lineage>
</organism>
<evidence type="ECO:0000313" key="1">
    <source>
        <dbReference type="EMBL" id="PXX05130.1"/>
    </source>
</evidence>
<comment type="caution">
    <text evidence="1">The sequence shown here is derived from an EMBL/GenBank/DDBJ whole genome shotgun (WGS) entry which is preliminary data.</text>
</comment>
<dbReference type="RefSeq" id="WP_110318593.1">
    <property type="nucleotide sequence ID" value="NZ_QJJU01000019.1"/>
</dbReference>
<protein>
    <recommendedName>
        <fullName evidence="3">PadR family transcriptional regulator</fullName>
    </recommendedName>
</protein>
<evidence type="ECO:0000313" key="2">
    <source>
        <dbReference type="Proteomes" id="UP000247781"/>
    </source>
</evidence>
<reference evidence="2" key="1">
    <citation type="submission" date="2018-05" db="EMBL/GenBank/DDBJ databases">
        <authorList>
            <person name="Deangelis K."/>
            <person name="Huntemann M."/>
            <person name="Clum A."/>
            <person name="Pillay M."/>
            <person name="Palaniappan K."/>
            <person name="Varghese N."/>
            <person name="Mikhailova N."/>
            <person name="Stamatis D."/>
            <person name="Reddy T."/>
            <person name="Daum C."/>
            <person name="Shapiro N."/>
            <person name="Ivanova N."/>
            <person name="Kyrpides N."/>
            <person name="Woyke T."/>
        </authorList>
    </citation>
    <scope>NUCLEOTIDE SEQUENCE [LARGE SCALE GENOMIC DNA]</scope>
    <source>
        <strain evidence="2">GAS496</strain>
    </source>
</reference>
<gene>
    <name evidence="1" type="ORF">C8E89_11935</name>
</gene>
<keyword evidence="2" id="KW-1185">Reference proteome</keyword>
<name>A0A318HDT4_9MYCO</name>
<accession>A0A318HDT4</accession>
<reference evidence="1 2" key="2">
    <citation type="submission" date="2018-06" db="EMBL/GenBank/DDBJ databases">
        <title>Sequencing of bacterial isolates from soil warming experiment in Harvard Forest, Massachusetts, USA.</title>
        <authorList>
            <person name="Deangelis K.PhD."/>
        </authorList>
    </citation>
    <scope>NUCLEOTIDE SEQUENCE [LARGE SCALE GENOMIC DNA]</scope>
    <source>
        <strain evidence="1 2">GAS496</strain>
    </source>
</reference>